<keyword evidence="4 12" id="KW-0375">Hydrogen ion transport</keyword>
<keyword evidence="1 12" id="KW-0813">Transport</keyword>
<comment type="similarity">
    <text evidence="12 13">Belongs to the ATPase B chain family.</text>
</comment>
<evidence type="ECO:0000313" key="16">
    <source>
        <dbReference type="Proteomes" id="UP001526426"/>
    </source>
</evidence>
<reference evidence="15 16" key="1">
    <citation type="submission" date="2021-08" db="EMBL/GenBank/DDBJ databases">
        <title>Draft genome sequence of Spirulina subsalsa with high tolerance to salinity and hype-accumulation of phycocyanin.</title>
        <authorList>
            <person name="Pei H."/>
            <person name="Jiang L."/>
        </authorList>
    </citation>
    <scope>NUCLEOTIDE SEQUENCE [LARGE SCALE GENOMIC DNA]</scope>
    <source>
        <strain evidence="15 16">FACHB-351</strain>
    </source>
</reference>
<keyword evidence="3 12" id="KW-0812">Transmembrane</keyword>
<evidence type="ECO:0000256" key="3">
    <source>
        <dbReference type="ARBA" id="ARBA00022692"/>
    </source>
</evidence>
<evidence type="ECO:0000256" key="6">
    <source>
        <dbReference type="ARBA" id="ARBA00023065"/>
    </source>
</evidence>
<keyword evidence="6 12" id="KW-0406">Ion transport</keyword>
<comment type="function">
    <text evidence="10 12">F(1)F(0) ATP synthase produces ATP from ADP in the presence of a proton or sodium gradient. F-type ATPases consist of two structural domains, F(1) containing the extramembraneous catalytic core and F(0) containing the membrane proton channel, linked together by a central stalk and a peripheral stalk. During catalysis, ATP synthesis in the catalytic domain of F(1) is coupled via a rotary mechanism of the central stalk subunits to proton translocation.</text>
</comment>
<comment type="caution">
    <text evidence="15">The sequence shown here is derived from an EMBL/GenBank/DDBJ whole genome shotgun (WGS) entry which is preliminary data.</text>
</comment>
<dbReference type="CDD" id="cd06503">
    <property type="entry name" value="ATP-synt_Fo_b"/>
    <property type="match status" value="1"/>
</dbReference>
<evidence type="ECO:0000256" key="9">
    <source>
        <dbReference type="ARBA" id="ARBA00023310"/>
    </source>
</evidence>
<dbReference type="PANTHER" id="PTHR34264:SF3">
    <property type="entry name" value="ATP SYNTHASE SUBUNIT B, CHLOROPLASTIC"/>
    <property type="match status" value="1"/>
</dbReference>
<name>A0ABT3L536_9CYAN</name>
<dbReference type="NCBIfam" id="TIGR01144">
    <property type="entry name" value="ATP_synt_b"/>
    <property type="match status" value="1"/>
</dbReference>
<proteinExistence type="inferred from homology"/>
<organism evidence="15 16">
    <name type="scientific">Spirulina subsalsa FACHB-351</name>
    <dbReference type="NCBI Taxonomy" id="234711"/>
    <lineage>
        <taxon>Bacteria</taxon>
        <taxon>Bacillati</taxon>
        <taxon>Cyanobacteriota</taxon>
        <taxon>Cyanophyceae</taxon>
        <taxon>Spirulinales</taxon>
        <taxon>Spirulinaceae</taxon>
        <taxon>Spirulina</taxon>
    </lineage>
</organism>
<dbReference type="RefSeq" id="WP_265263837.1">
    <property type="nucleotide sequence ID" value="NZ_JAIHOM010000028.1"/>
</dbReference>
<evidence type="ECO:0000256" key="1">
    <source>
        <dbReference type="ARBA" id="ARBA00022448"/>
    </source>
</evidence>
<dbReference type="NCBIfam" id="NF005606">
    <property type="entry name" value="PRK07352.1"/>
    <property type="match status" value="1"/>
</dbReference>
<dbReference type="PANTHER" id="PTHR34264">
    <property type="entry name" value="ATP SYNTHASE SUBUNIT B, CHLOROPLASTIC"/>
    <property type="match status" value="1"/>
</dbReference>
<accession>A0ABT3L536</accession>
<protein>
    <recommendedName>
        <fullName evidence="12">ATP synthase subunit b</fullName>
    </recommendedName>
    <alternativeName>
        <fullName evidence="12">ATP synthase F(0) sector subunit b</fullName>
    </alternativeName>
    <alternativeName>
        <fullName evidence="12">ATPase subunit I</fullName>
    </alternativeName>
    <alternativeName>
        <fullName evidence="12">F-type ATPase subunit b</fullName>
        <shortName evidence="12">F-ATPase subunit b</shortName>
    </alternativeName>
</protein>
<gene>
    <name evidence="12" type="primary">atpF</name>
    <name evidence="15" type="ORF">K4A83_07420</name>
</gene>
<evidence type="ECO:0000256" key="14">
    <source>
        <dbReference type="SAM" id="Coils"/>
    </source>
</evidence>
<evidence type="ECO:0000256" key="10">
    <source>
        <dbReference type="ARBA" id="ARBA00025198"/>
    </source>
</evidence>
<evidence type="ECO:0000256" key="8">
    <source>
        <dbReference type="ARBA" id="ARBA00023136"/>
    </source>
</evidence>
<feature type="transmembrane region" description="Helical" evidence="12">
    <location>
        <begin position="27"/>
        <end position="45"/>
    </location>
</feature>
<evidence type="ECO:0000256" key="13">
    <source>
        <dbReference type="RuleBase" id="RU003848"/>
    </source>
</evidence>
<dbReference type="InterPro" id="IPR005864">
    <property type="entry name" value="ATP_synth_F0_bsu_bac"/>
</dbReference>
<dbReference type="HAMAP" id="MF_01398">
    <property type="entry name" value="ATP_synth_b_bprime"/>
    <property type="match status" value="1"/>
</dbReference>
<feature type="coiled-coil region" evidence="14">
    <location>
        <begin position="60"/>
        <end position="105"/>
    </location>
</feature>
<comment type="subcellular location">
    <subcellularLocation>
        <location evidence="12">Cellular thylakoid membrane</location>
        <topology evidence="12">Single-pass membrane protein</topology>
    </subcellularLocation>
    <subcellularLocation>
        <location evidence="11">Endomembrane system</location>
        <topology evidence="11">Single-pass membrane protein</topology>
    </subcellularLocation>
</comment>
<dbReference type="EMBL" id="JAIHOM010000028">
    <property type="protein sequence ID" value="MCW6036100.1"/>
    <property type="molecule type" value="Genomic_DNA"/>
</dbReference>
<evidence type="ECO:0000256" key="7">
    <source>
        <dbReference type="ARBA" id="ARBA00023078"/>
    </source>
</evidence>
<evidence type="ECO:0000256" key="2">
    <source>
        <dbReference type="ARBA" id="ARBA00022547"/>
    </source>
</evidence>
<comment type="subunit">
    <text evidence="12">F-type ATPases have 2 components, F(1) - the catalytic core - and F(0) - the membrane proton channel. F(1) has five subunits: alpha(3), beta(3), gamma(1), delta(1), epsilon(1). F(0) has four main subunits: a(1), b(1), b'(1) and c(10-14). The alpha and beta chains form an alternating ring which encloses part of the gamma chain. F(1) is attached to F(0) by a central stalk formed by the gamma and epsilon chains, while a peripheral stalk is formed by the delta, b and b' chains.</text>
</comment>
<dbReference type="InterPro" id="IPR002146">
    <property type="entry name" value="ATP_synth_b/b'su_bac/chlpt"/>
</dbReference>
<dbReference type="Pfam" id="PF00430">
    <property type="entry name" value="ATP-synt_B"/>
    <property type="match status" value="1"/>
</dbReference>
<dbReference type="InterPro" id="IPR028987">
    <property type="entry name" value="ATP_synth_B-like_membr_sf"/>
</dbReference>
<dbReference type="SUPFAM" id="SSF81573">
    <property type="entry name" value="F1F0 ATP synthase subunit B, membrane domain"/>
    <property type="match status" value="1"/>
</dbReference>
<evidence type="ECO:0000256" key="4">
    <source>
        <dbReference type="ARBA" id="ARBA00022781"/>
    </source>
</evidence>
<keyword evidence="7 12" id="KW-0793">Thylakoid</keyword>
<evidence type="ECO:0000256" key="5">
    <source>
        <dbReference type="ARBA" id="ARBA00022989"/>
    </source>
</evidence>
<comment type="function">
    <text evidence="12">Component of the F(0) channel, it forms part of the peripheral stalk, linking F(1) to F(0).</text>
</comment>
<keyword evidence="2 12" id="KW-0138">CF(0)</keyword>
<keyword evidence="5 12" id="KW-1133">Transmembrane helix</keyword>
<evidence type="ECO:0000256" key="11">
    <source>
        <dbReference type="ARBA" id="ARBA00037847"/>
    </source>
</evidence>
<keyword evidence="8 12" id="KW-0472">Membrane</keyword>
<evidence type="ECO:0000256" key="12">
    <source>
        <dbReference type="HAMAP-Rule" id="MF_01398"/>
    </source>
</evidence>
<keyword evidence="9 12" id="KW-0066">ATP synthesis</keyword>
<evidence type="ECO:0000313" key="15">
    <source>
        <dbReference type="EMBL" id="MCW6036100.1"/>
    </source>
</evidence>
<keyword evidence="14" id="KW-0175">Coiled coil</keyword>
<keyword evidence="16" id="KW-1185">Reference proteome</keyword>
<dbReference type="Proteomes" id="UP001526426">
    <property type="component" value="Unassembled WGS sequence"/>
</dbReference>
<sequence>MGIVFYLATEGAERGFGLNFDILETNLFNLVIIIAVLFYFGRQFLGTILSQRQARISEAIQEAEQRVTAAATQLAEAQQNLAQAQDEAKKIRANAEATAERLKTEILAKGEAEIARIQETAAADLSTEQDRAIAELRQRVATLALAKVEAHLKDHLDDSIQGELIDRSIARIGG</sequence>